<proteinExistence type="predicted"/>
<dbReference type="Pfam" id="PF14341">
    <property type="entry name" value="PilX_N"/>
    <property type="match status" value="1"/>
</dbReference>
<sequence>MGRQRGIALLVSLVLLIMVMLLGVSAAQLSLQGEKAARGEHDRDVAFLAAEDALKDAERDIEDTSDPFAEDCGAGRYQRAAVGKTPVWQRVDVAGGACVVDYGARTAAAMPTGQGFLPFKRPRYVIERMECHQPGDDASAGALPHYCYRVTAIGFGARPETEVVLQSVFSKPEETP</sequence>
<dbReference type="Proteomes" id="UP000450012">
    <property type="component" value="Unassembled WGS sequence"/>
</dbReference>
<evidence type="ECO:0000313" key="4">
    <source>
        <dbReference type="Proteomes" id="UP000450012"/>
    </source>
</evidence>
<dbReference type="Pfam" id="PF13681">
    <property type="entry name" value="PilX"/>
    <property type="match status" value="1"/>
</dbReference>
<reference evidence="3 4" key="1">
    <citation type="submission" date="2019-12" db="EMBL/GenBank/DDBJ databases">
        <title>Novel species isolated from a subtropical stream in China.</title>
        <authorList>
            <person name="Lu H."/>
        </authorList>
    </citation>
    <scope>NUCLEOTIDE SEQUENCE [LARGE SCALE GENOMIC DNA]</scope>
    <source>
        <strain evidence="3 4">FT55W</strain>
    </source>
</reference>
<name>A0A7X4GSA4_9BURK</name>
<evidence type="ECO:0000259" key="1">
    <source>
        <dbReference type="Pfam" id="PF13681"/>
    </source>
</evidence>
<comment type="caution">
    <text evidence="3">The sequence shown here is derived from an EMBL/GenBank/DDBJ whole genome shotgun (WGS) entry which is preliminary data.</text>
</comment>
<dbReference type="InterPro" id="IPR025746">
    <property type="entry name" value="PilX_N_dom"/>
</dbReference>
<gene>
    <name evidence="3" type="ORF">GTP45_15805</name>
</gene>
<feature type="domain" description="PilX/PilW C-terminal" evidence="1">
    <location>
        <begin position="80"/>
        <end position="170"/>
    </location>
</feature>
<dbReference type="EMBL" id="WWCK01000004">
    <property type="protein sequence ID" value="MYM68284.1"/>
    <property type="molecule type" value="Genomic_DNA"/>
</dbReference>
<dbReference type="AlphaFoldDB" id="A0A7X4GSA4"/>
<feature type="domain" description="Type 4 fimbrial biogenesis protein PilX N-terminal" evidence="2">
    <location>
        <begin position="5"/>
        <end position="51"/>
    </location>
</feature>
<evidence type="ECO:0000313" key="3">
    <source>
        <dbReference type="EMBL" id="MYM68284.1"/>
    </source>
</evidence>
<accession>A0A7X4GSA4</accession>
<dbReference type="RefSeq" id="WP_161014794.1">
    <property type="nucleotide sequence ID" value="NZ_WWCK01000004.1"/>
</dbReference>
<protein>
    <submittedName>
        <fullName evidence="3">Pilus assembly protein PilX</fullName>
    </submittedName>
</protein>
<organism evidence="3 4">
    <name type="scientific">Duganella rivi</name>
    <dbReference type="NCBI Taxonomy" id="2666083"/>
    <lineage>
        <taxon>Bacteria</taxon>
        <taxon>Pseudomonadati</taxon>
        <taxon>Pseudomonadota</taxon>
        <taxon>Betaproteobacteria</taxon>
        <taxon>Burkholderiales</taxon>
        <taxon>Oxalobacteraceae</taxon>
        <taxon>Telluria group</taxon>
        <taxon>Duganella</taxon>
    </lineage>
</organism>
<evidence type="ECO:0000259" key="2">
    <source>
        <dbReference type="Pfam" id="PF14341"/>
    </source>
</evidence>
<keyword evidence="4" id="KW-1185">Reference proteome</keyword>
<dbReference type="InterPro" id="IPR025205">
    <property type="entry name" value="PilX/PilW_C"/>
</dbReference>